<dbReference type="Pfam" id="PF02264">
    <property type="entry name" value="LamB"/>
    <property type="match status" value="1"/>
</dbReference>
<evidence type="ECO:0000313" key="15">
    <source>
        <dbReference type="Proteomes" id="UP000319411"/>
    </source>
</evidence>
<dbReference type="SUPFAM" id="SSF56935">
    <property type="entry name" value="Porins"/>
    <property type="match status" value="1"/>
</dbReference>
<organism evidence="14 15">
    <name type="scientific">Candidatus Pantoea soli</name>
    <dbReference type="NCBI Taxonomy" id="3098669"/>
    <lineage>
        <taxon>Bacteria</taxon>
        <taxon>Pseudomonadati</taxon>
        <taxon>Pseudomonadota</taxon>
        <taxon>Gammaproteobacteria</taxon>
        <taxon>Enterobacterales</taxon>
        <taxon>Erwiniaceae</taxon>
        <taxon>Pantoea</taxon>
    </lineage>
</organism>
<evidence type="ECO:0000256" key="1">
    <source>
        <dbReference type="ARBA" id="ARBA00004571"/>
    </source>
</evidence>
<evidence type="ECO:0000256" key="8">
    <source>
        <dbReference type="ARBA" id="ARBA00023114"/>
    </source>
</evidence>
<dbReference type="KEGG" id="pdis:D8B20_17675"/>
<feature type="signal peptide" evidence="12">
    <location>
        <begin position="1"/>
        <end position="21"/>
    </location>
</feature>
<geneLocation type="plasmid" evidence="14 15">
    <name>unnamed1</name>
</geneLocation>
<dbReference type="PROSITE" id="PS51257">
    <property type="entry name" value="PROKAR_LIPOPROTEIN"/>
    <property type="match status" value="1"/>
</dbReference>
<evidence type="ECO:0000313" key="14">
    <source>
        <dbReference type="EMBL" id="QDY43766.1"/>
    </source>
</evidence>
<evidence type="ECO:0000256" key="7">
    <source>
        <dbReference type="ARBA" id="ARBA00023065"/>
    </source>
</evidence>
<dbReference type="PANTHER" id="PTHR38762">
    <property type="entry name" value="CRYPTIC OUTER MEMBRANE PORIN BGLH-RELATED"/>
    <property type="match status" value="1"/>
</dbReference>
<keyword evidence="3" id="KW-0813">Transport</keyword>
<dbReference type="PANTHER" id="PTHR38762:SF1">
    <property type="entry name" value="CRYPTIC OUTER MEMBRANE PORIN BGLH-RELATED"/>
    <property type="match status" value="1"/>
</dbReference>
<dbReference type="OrthoDB" id="106611at2"/>
<keyword evidence="4" id="KW-1134">Transmembrane beta strand</keyword>
<evidence type="ECO:0000256" key="5">
    <source>
        <dbReference type="ARBA" id="ARBA00022692"/>
    </source>
</evidence>
<reference evidence="14 15" key="1">
    <citation type="submission" date="2018-10" db="EMBL/GenBank/DDBJ databases">
        <title>Genome Sequencing of Pantoea dispersa DSM 32899.</title>
        <authorList>
            <person name="Nawrath M."/>
            <person name="Ottenheim C."/>
            <person name="Wilm A."/>
            <person name="Zimmermann W."/>
            <person name="Wu J.C."/>
        </authorList>
    </citation>
    <scope>NUCLEOTIDE SEQUENCE [LARGE SCALE GENOMIC DNA]</scope>
    <source>
        <strain evidence="14 15">DSM 32899</strain>
        <plasmid evidence="14 15">unnamed1</plasmid>
    </source>
</reference>
<dbReference type="Proteomes" id="UP000319411">
    <property type="component" value="Plasmid unnamed1"/>
</dbReference>
<dbReference type="GO" id="GO:0046930">
    <property type="term" value="C:pore complex"/>
    <property type="evidence" value="ECO:0007669"/>
    <property type="project" value="UniProtKB-KW"/>
</dbReference>
<dbReference type="Pfam" id="PF11471">
    <property type="entry name" value="Sugarporin_N"/>
    <property type="match status" value="1"/>
</dbReference>
<dbReference type="InterPro" id="IPR050286">
    <property type="entry name" value="G_neg_Bact_CarbUptk_Porin"/>
</dbReference>
<keyword evidence="7" id="KW-0406">Ion transport</keyword>
<keyword evidence="5" id="KW-0812">Transmembrane</keyword>
<keyword evidence="15" id="KW-1185">Reference proteome</keyword>
<evidence type="ECO:0000256" key="2">
    <source>
        <dbReference type="ARBA" id="ARBA00007055"/>
    </source>
</evidence>
<evidence type="ECO:0000256" key="4">
    <source>
        <dbReference type="ARBA" id="ARBA00022452"/>
    </source>
</evidence>
<feature type="region of interest" description="Disordered" evidence="11">
    <location>
        <begin position="60"/>
        <end position="104"/>
    </location>
</feature>
<comment type="subcellular location">
    <subcellularLocation>
        <location evidence="1">Cell outer membrane</location>
        <topology evidence="1">Multi-pass membrane protein</topology>
    </subcellularLocation>
</comment>
<proteinExistence type="inferred from homology"/>
<dbReference type="CDD" id="cd01346">
    <property type="entry name" value="Maltoporin-like"/>
    <property type="match status" value="1"/>
</dbReference>
<keyword evidence="9" id="KW-0472">Membrane</keyword>
<feature type="compositionally biased region" description="Low complexity" evidence="11">
    <location>
        <begin position="60"/>
        <end position="96"/>
    </location>
</feature>
<evidence type="ECO:0000256" key="6">
    <source>
        <dbReference type="ARBA" id="ARBA00022729"/>
    </source>
</evidence>
<dbReference type="GO" id="GO:0015288">
    <property type="term" value="F:porin activity"/>
    <property type="evidence" value="ECO:0007669"/>
    <property type="project" value="UniProtKB-KW"/>
</dbReference>
<keyword evidence="6 12" id="KW-0732">Signal</keyword>
<gene>
    <name evidence="14" type="ORF">D8B20_17675</name>
</gene>
<evidence type="ECO:0000256" key="12">
    <source>
        <dbReference type="SAM" id="SignalP"/>
    </source>
</evidence>
<protein>
    <submittedName>
        <fullName evidence="14">Carbohydrate porin</fullName>
    </submittedName>
</protein>
<sequence>MKKTLIALTVSTFACAGPAWAATDMQEIEARLAAMEKRLAAAEQRASDAEFRARAAENQAQKLAAAQQQPVATAQPAPSTSSVQATQPVQVAAASTPASSRQDSEGFEFHGYARSGLLMNSSAAKTQGGPTVTPAGETGGHVGRLGNEPDTYVELNLEHKQTLASGATTRFKAMLADGQRTYNDWTAASSDLNLRQAFVELGQLPTFTGAFKDSTVWAGKRFDRDNFDIHWIDSDVVFLAGTGAGIYDMKWGETARSNLSLYGRTFGDIENNENTAQNYILTLNNFAGPLQLMISGMRAKDNDQRTDVEGRRVKSDAANDGVHALVGLHNDSFYGLGEGSAKTALLYGHGLGAEVKTVGADGALLPQAETWRLASYGITPLGEGWHMAPAVLAQSSQDRYVKGDSYEWATANLRLIQAFTENFEMQYEGSYQYMDLRPKGYNNRNAVSGSFYKLTVAPTLKASDVGDFLKRPEIRLFASWMDWDHRLDNYASDDAFGSSGFTAGGEWNFGVQMETWF</sequence>
<dbReference type="InterPro" id="IPR021570">
    <property type="entry name" value="LamB-type_porin_N_dom"/>
</dbReference>
<comment type="similarity">
    <text evidence="2">Belongs to the porin LamB (TC 1.B.3) family.</text>
</comment>
<keyword evidence="14" id="KW-0614">Plasmid</keyword>
<evidence type="ECO:0000256" key="9">
    <source>
        <dbReference type="ARBA" id="ARBA00023136"/>
    </source>
</evidence>
<feature type="domain" description="LamB-type porin N-terminal" evidence="13">
    <location>
        <begin position="28"/>
        <end position="57"/>
    </location>
</feature>
<dbReference type="AlphaFoldDB" id="A0A518XI32"/>
<dbReference type="GO" id="GO:0006811">
    <property type="term" value="P:monoatomic ion transport"/>
    <property type="evidence" value="ECO:0007669"/>
    <property type="project" value="UniProtKB-KW"/>
</dbReference>
<evidence type="ECO:0000256" key="3">
    <source>
        <dbReference type="ARBA" id="ARBA00022448"/>
    </source>
</evidence>
<evidence type="ECO:0000256" key="11">
    <source>
        <dbReference type="SAM" id="MobiDB-lite"/>
    </source>
</evidence>
<dbReference type="GO" id="GO:0015144">
    <property type="term" value="F:carbohydrate transmembrane transporter activity"/>
    <property type="evidence" value="ECO:0007669"/>
    <property type="project" value="TreeGrafter"/>
</dbReference>
<dbReference type="GO" id="GO:0015774">
    <property type="term" value="P:polysaccharide transport"/>
    <property type="evidence" value="ECO:0007669"/>
    <property type="project" value="TreeGrafter"/>
</dbReference>
<keyword evidence="8" id="KW-0626">Porin</keyword>
<dbReference type="InterPro" id="IPR003192">
    <property type="entry name" value="Porin_LamB"/>
</dbReference>
<accession>A0A518XI32</accession>
<dbReference type="InterPro" id="IPR036998">
    <property type="entry name" value="Porin_LamB_sf"/>
</dbReference>
<evidence type="ECO:0000256" key="10">
    <source>
        <dbReference type="ARBA" id="ARBA00023237"/>
    </source>
</evidence>
<dbReference type="EMBL" id="CP032703">
    <property type="protein sequence ID" value="QDY43766.1"/>
    <property type="molecule type" value="Genomic_DNA"/>
</dbReference>
<name>A0A518XI32_9GAMM</name>
<evidence type="ECO:0000259" key="13">
    <source>
        <dbReference type="Pfam" id="PF11471"/>
    </source>
</evidence>
<feature type="chain" id="PRO_5021915103" evidence="12">
    <location>
        <begin position="22"/>
        <end position="517"/>
    </location>
</feature>
<keyword evidence="10" id="KW-0998">Cell outer membrane</keyword>
<dbReference type="Gene3D" id="2.40.170.10">
    <property type="entry name" value="Porin, LamB type"/>
    <property type="match status" value="1"/>
</dbReference>
<dbReference type="GO" id="GO:0009279">
    <property type="term" value="C:cell outer membrane"/>
    <property type="evidence" value="ECO:0007669"/>
    <property type="project" value="UniProtKB-SubCell"/>
</dbReference>